<proteinExistence type="predicted"/>
<evidence type="ECO:0000313" key="3">
    <source>
        <dbReference type="EMBL" id="MYL19455.1"/>
    </source>
</evidence>
<evidence type="ECO:0000256" key="2">
    <source>
        <dbReference type="SAM" id="Phobius"/>
    </source>
</evidence>
<keyword evidence="2" id="KW-0472">Membrane</keyword>
<dbReference type="Proteomes" id="UP000460949">
    <property type="component" value="Unassembled WGS sequence"/>
</dbReference>
<gene>
    <name evidence="3" type="ORF">GLW04_06095</name>
</gene>
<accession>A0A845DSE1</accession>
<protein>
    <submittedName>
        <fullName evidence="3">Uncharacterized protein</fullName>
    </submittedName>
</protein>
<reference evidence="3 4" key="1">
    <citation type="submission" date="2019-11" db="EMBL/GenBank/DDBJ databases">
        <title>Genome sequences of 17 halophilic strains isolated from different environments.</title>
        <authorList>
            <person name="Furrow R.E."/>
        </authorList>
    </citation>
    <scope>NUCLEOTIDE SEQUENCE [LARGE SCALE GENOMIC DNA]</scope>
    <source>
        <strain evidence="3 4">22511_23_Filter</strain>
    </source>
</reference>
<feature type="region of interest" description="Disordered" evidence="1">
    <location>
        <begin position="1"/>
        <end position="23"/>
    </location>
</feature>
<name>A0A845DSE1_9BACI</name>
<dbReference type="EMBL" id="WMET01000001">
    <property type="protein sequence ID" value="MYL19455.1"/>
    <property type="molecule type" value="Genomic_DNA"/>
</dbReference>
<feature type="compositionally biased region" description="Basic and acidic residues" evidence="1">
    <location>
        <begin position="1"/>
        <end position="15"/>
    </location>
</feature>
<feature type="transmembrane region" description="Helical" evidence="2">
    <location>
        <begin position="46"/>
        <end position="68"/>
    </location>
</feature>
<dbReference type="AlphaFoldDB" id="A0A845DSE1"/>
<keyword evidence="2" id="KW-1133">Transmembrane helix</keyword>
<evidence type="ECO:0000256" key="1">
    <source>
        <dbReference type="SAM" id="MobiDB-lite"/>
    </source>
</evidence>
<comment type="caution">
    <text evidence="3">The sequence shown here is derived from an EMBL/GenBank/DDBJ whole genome shotgun (WGS) entry which is preliminary data.</text>
</comment>
<dbReference type="RefSeq" id="WP_160835839.1">
    <property type="nucleotide sequence ID" value="NZ_WMET01000001.1"/>
</dbReference>
<evidence type="ECO:0000313" key="4">
    <source>
        <dbReference type="Proteomes" id="UP000460949"/>
    </source>
</evidence>
<keyword evidence="2" id="KW-0812">Transmembrane</keyword>
<organism evidence="3 4">
    <name type="scientific">Halobacillus litoralis</name>
    <dbReference type="NCBI Taxonomy" id="45668"/>
    <lineage>
        <taxon>Bacteria</taxon>
        <taxon>Bacillati</taxon>
        <taxon>Bacillota</taxon>
        <taxon>Bacilli</taxon>
        <taxon>Bacillales</taxon>
        <taxon>Bacillaceae</taxon>
        <taxon>Halobacillus</taxon>
    </lineage>
</organism>
<sequence length="96" mass="11485">MHQKHKQESGSREGTEQEELDVLDLPPRQAVHTNRMGRVKWKVSTAWIRFWFIVFIVLICFVLSYPFWGEWFEGISFQPLELNEKAPNHEEITVER</sequence>